<dbReference type="EMBL" id="JARAWP010000023">
    <property type="protein sequence ID" value="MDX3022780.1"/>
    <property type="molecule type" value="Genomic_DNA"/>
</dbReference>
<proteinExistence type="predicted"/>
<comment type="caution">
    <text evidence="2">The sequence shown here is derived from an EMBL/GenBank/DDBJ whole genome shotgun (WGS) entry which is preliminary data.</text>
</comment>
<protein>
    <submittedName>
        <fullName evidence="2">Uncharacterized protein</fullName>
    </submittedName>
</protein>
<sequence>MMGNDAPQVPRSQVIADYRLREGTEEAGPRRLPGSSGLIM</sequence>
<reference evidence="2 3" key="1">
    <citation type="journal article" date="2023" name="Microb. Genom.">
        <title>Mesoterricola silvestris gen. nov., sp. nov., Mesoterricola sediminis sp. nov., Geothrix oryzae sp. nov., Geothrix edaphica sp. nov., Geothrix rubra sp. nov., and Geothrix limicola sp. nov., six novel members of Acidobacteriota isolated from soils.</title>
        <authorList>
            <person name="Weisberg A.J."/>
            <person name="Pearce E."/>
            <person name="Kramer C.G."/>
            <person name="Chang J.H."/>
            <person name="Clarke C.R."/>
        </authorList>
    </citation>
    <scope>NUCLEOTIDE SEQUENCE [LARGE SCALE GENOMIC DNA]</scope>
    <source>
        <strain evidence="2 3">NB05-1H</strain>
    </source>
</reference>
<name>A0ABU4M498_9ACTN</name>
<evidence type="ECO:0000313" key="2">
    <source>
        <dbReference type="EMBL" id="MDX3022780.1"/>
    </source>
</evidence>
<evidence type="ECO:0000313" key="3">
    <source>
        <dbReference type="Proteomes" id="UP001272987"/>
    </source>
</evidence>
<keyword evidence="3" id="KW-1185">Reference proteome</keyword>
<dbReference type="Proteomes" id="UP001272987">
    <property type="component" value="Unassembled WGS sequence"/>
</dbReference>
<feature type="region of interest" description="Disordered" evidence="1">
    <location>
        <begin position="19"/>
        <end position="40"/>
    </location>
</feature>
<accession>A0ABU4M498</accession>
<feature type="compositionally biased region" description="Basic and acidic residues" evidence="1">
    <location>
        <begin position="19"/>
        <end position="29"/>
    </location>
</feature>
<evidence type="ECO:0000256" key="1">
    <source>
        <dbReference type="SAM" id="MobiDB-lite"/>
    </source>
</evidence>
<gene>
    <name evidence="2" type="ORF">PV666_33605</name>
</gene>
<organism evidence="2 3">
    <name type="scientific">Streptomyces acidiscabies</name>
    <dbReference type="NCBI Taxonomy" id="42234"/>
    <lineage>
        <taxon>Bacteria</taxon>
        <taxon>Bacillati</taxon>
        <taxon>Actinomycetota</taxon>
        <taxon>Actinomycetes</taxon>
        <taxon>Kitasatosporales</taxon>
        <taxon>Streptomycetaceae</taxon>
        <taxon>Streptomyces</taxon>
    </lineage>
</organism>
<dbReference type="RefSeq" id="WP_319167024.1">
    <property type="nucleotide sequence ID" value="NZ_JARAWP010000023.1"/>
</dbReference>